<dbReference type="InterPro" id="IPR036983">
    <property type="entry name" value="AIM24_sf"/>
</dbReference>
<dbReference type="AlphaFoldDB" id="A0A097QR48"/>
<evidence type="ECO:0008006" key="3">
    <source>
        <dbReference type="Google" id="ProtNLM"/>
    </source>
</evidence>
<dbReference type="Gene3D" id="3.60.160.10">
    <property type="entry name" value="Mitochondrial biogenesis AIM24"/>
    <property type="match status" value="1"/>
</dbReference>
<dbReference type="GeneID" id="25151926"/>
<dbReference type="NCBIfam" id="TIGR00266">
    <property type="entry name" value="TIGR00266 family protein"/>
    <property type="match status" value="1"/>
</dbReference>
<dbReference type="HOGENOM" id="CLU_040551_4_1_2"/>
<dbReference type="EMBL" id="CP008887">
    <property type="protein sequence ID" value="AIU68951.1"/>
    <property type="molecule type" value="Genomic_DNA"/>
</dbReference>
<keyword evidence="2" id="KW-1185">Reference proteome</keyword>
<dbReference type="OrthoDB" id="7592at2157"/>
<dbReference type="PANTHER" id="PTHR43657:SF1">
    <property type="entry name" value="ALTERED INHERITANCE OF MITOCHONDRIA PROTEIN 24, MITOCHONDRIAL"/>
    <property type="match status" value="1"/>
</dbReference>
<protein>
    <recommendedName>
        <fullName evidence="3">TIGR00266 family protein</fullName>
    </recommendedName>
</protein>
<evidence type="ECO:0000313" key="1">
    <source>
        <dbReference type="EMBL" id="AIU68951.1"/>
    </source>
</evidence>
<dbReference type="PANTHER" id="PTHR43657">
    <property type="entry name" value="TRYPTOPHAN RNA-BINDING ATTENUATOR PROTEIN-LIKE PROTEIN"/>
    <property type="match status" value="1"/>
</dbReference>
<organism evidence="1 2">
    <name type="scientific">Thermococcus eurythermalis</name>
    <dbReference type="NCBI Taxonomy" id="1505907"/>
    <lineage>
        <taxon>Archaea</taxon>
        <taxon>Methanobacteriati</taxon>
        <taxon>Methanobacteriota</taxon>
        <taxon>Thermococci</taxon>
        <taxon>Thermococcales</taxon>
        <taxon>Thermococcaceae</taxon>
        <taxon>Thermococcus</taxon>
    </lineage>
</organism>
<name>A0A097QR48_9EURY</name>
<dbReference type="SUPFAM" id="SSF51219">
    <property type="entry name" value="TRAP-like"/>
    <property type="match status" value="1"/>
</dbReference>
<sequence length="222" mass="24042">MKYEIKHRPSFSVLEVELNTGESIQAESGAMVYMSPTIKLETKAKGGIFGALKRSMLGGESFFINTFRAEGGPGTVGLAPPYPGDIEAFELDGTLYAQSGAFLASSEGISIDTKWGGAKTFFGREGLFLLKMSGRGLVFLSSFGAIVRKELHNERFIIDTGHLVAFSEGLDFTVKRVGGLKSTLLSGEGLVAEFYGTGTLYIQTRSMDGFLSWIIPNLPKRD</sequence>
<dbReference type="KEGG" id="teu:TEU_00585"/>
<dbReference type="InterPro" id="IPR002838">
    <property type="entry name" value="AIM24"/>
</dbReference>
<dbReference type="STRING" id="1505907.TEU_00585"/>
<evidence type="ECO:0000313" key="2">
    <source>
        <dbReference type="Proteomes" id="UP000029980"/>
    </source>
</evidence>
<dbReference type="InterPro" id="IPR016031">
    <property type="entry name" value="Trp_RNA-bd_attenuator-like_dom"/>
</dbReference>
<reference evidence="1 2" key="1">
    <citation type="journal article" date="2015" name="Int. J. Syst. Evol. Microbiol.">
        <title>Thermococcus eurythermalis sp. nov., a conditional piezophilic hyperthermophilic archaeon with a wide temperature range isolated from an oil-immersed chimney in the Guaymas Basin.</title>
        <authorList>
            <person name="Zhao W."/>
            <person name="Zeng X."/>
            <person name="Xiao X."/>
        </authorList>
    </citation>
    <scope>NUCLEOTIDE SEQUENCE [LARGE SCALE GENOMIC DNA]</scope>
    <source>
        <strain evidence="1 2">A501</strain>
    </source>
</reference>
<dbReference type="Pfam" id="PF01987">
    <property type="entry name" value="AIM24"/>
    <property type="match status" value="1"/>
</dbReference>
<dbReference type="RefSeq" id="WP_050001934.1">
    <property type="nucleotide sequence ID" value="NZ_CP008887.1"/>
</dbReference>
<proteinExistence type="predicted"/>
<accession>A0A097QR48</accession>
<dbReference type="Proteomes" id="UP000029980">
    <property type="component" value="Chromosome"/>
</dbReference>
<gene>
    <name evidence="1" type="ORF">TEU_00585</name>
</gene>